<dbReference type="Proteomes" id="UP000597762">
    <property type="component" value="Unassembled WGS sequence"/>
</dbReference>
<dbReference type="SMART" id="SM00143">
    <property type="entry name" value="PI3K_p85B"/>
    <property type="match status" value="1"/>
</dbReference>
<evidence type="ECO:0000256" key="5">
    <source>
        <dbReference type="PROSITE-ProRule" id="PRU00880"/>
    </source>
</evidence>
<reference evidence="11" key="1">
    <citation type="submission" date="2021-01" db="EMBL/GenBank/DDBJ databases">
        <authorList>
            <person name="Li R."/>
            <person name="Bekaert M."/>
        </authorList>
    </citation>
    <scope>NUCLEOTIDE SEQUENCE</scope>
    <source>
        <strain evidence="11">Farmed</strain>
    </source>
</reference>
<dbReference type="InterPro" id="IPR003113">
    <property type="entry name" value="PI3K_ABD"/>
</dbReference>
<dbReference type="GO" id="GO:0048015">
    <property type="term" value="P:phosphatidylinositol-mediated signaling"/>
    <property type="evidence" value="ECO:0007669"/>
    <property type="project" value="TreeGrafter"/>
</dbReference>
<dbReference type="AlphaFoldDB" id="A0A812DTK2"/>
<sequence length="1038" mass="120362">MPDVSAKVKPNGEISLDFLMPNGILIPMSVDFYCSTFEKIKQDLWLESVNFPLYNLLRHCDTYTFLFVNSRGQKEEVLSESQSLSEIKPSVTFLKLIEKEPNSERCYSFDRRITSLIGAPIVDLTDYQSLEVSDFKLRIKYETEKIIQERDLMGWEERMRYLYPLRLINDQLLNKISLKLKHGSGCIDVCREQKSFKEIVDMNSTPKSLIIHLLKKFSNLWKLPDTDPSNFMLKVKGYEEYLYGDYCLLHFKYIYECLQKDIIPSIFLVTRSEIVIPAPVVPPHRRLAPPLLSPSPSRVGSQKSSIYSWNISSNVNIFVKSVSQVQTTESRVKLVTGLYHGPDILCAAAKTEETLLYDQSCTWNSNLNFDHLIKDLPEMTRVCFMLMAVGGVKKKQKDTTPLAWVNISLFDFRSQLRQGEYELYMWSVTEDESIPEEESCFPIGTVTPNPAGKNATTLTIGFPSYNAKEKIIYPPKEVVLECAARNMEPEGTLGSPMWRSNKIVMDQLSTILQQGPVNQMFEQDKELVWRLRHEVQHHYPESLALLLSSVKWSNYIDVAKLQALLISWPRLNCELSLALLDFTYADKAVREFAVNCLEQLPDDEVTQYLLQLVQVLKFEMYLYCPLVKFLLTRALRNRRFGHKLFWLLKSDMHDRQMNLRFSLILEVYCKSSQDHTTDLIKQNEALLKIDAANMLIKNSTLALNDRKNKENLSADLRKVLCQNAYSMALSNLHSPLNPLWNLKKLLVQKCKFLDSKMRPLWLVWENEELKENECHFSIIYKNGDDLRQDMLILQVIQIVDFIWQEEGLDLRLNPYGCICTGRNTGMIEAVDAQTIANIQRKFDKASNRCVYEWLKEMNPKKENLDKAVEEFTLSCAGYSVITYVLGICDRHNDNIMIKKNGQLFHIDFGHILGNTKKKFGVVRDRVPFVLTNHFVTVIKNGEKPNDNFQRFQEICEKAYMTLRRRGTILITLFRLMIQSGLPELSSEKHVEYLQKSLALGVSDEEAIQQFNAKFKESLNKCWTTSLNWWFHMRVVDNT</sequence>
<dbReference type="GO" id="GO:0005737">
    <property type="term" value="C:cytoplasm"/>
    <property type="evidence" value="ECO:0007669"/>
    <property type="project" value="UniProtKB-ARBA"/>
</dbReference>
<dbReference type="SUPFAM" id="SSF49562">
    <property type="entry name" value="C2 domain (Calcium/lipid-binding domain, CaLB)"/>
    <property type="match status" value="1"/>
</dbReference>
<dbReference type="EC" id="2.7.1.153" evidence="11"/>
<dbReference type="FunFam" id="1.10.1070.11:FF:000001">
    <property type="entry name" value="Phosphatidylinositol 4,5-bisphosphate 3-kinase catalytic subunit"/>
    <property type="match status" value="1"/>
</dbReference>
<dbReference type="PANTHER" id="PTHR10048">
    <property type="entry name" value="PHOSPHATIDYLINOSITOL KINASE"/>
    <property type="match status" value="1"/>
</dbReference>
<dbReference type="PROSITE" id="PS50290">
    <property type="entry name" value="PI3_4_KINASE_3"/>
    <property type="match status" value="1"/>
</dbReference>
<dbReference type="SUPFAM" id="SSF56112">
    <property type="entry name" value="Protein kinase-like (PK-like)"/>
    <property type="match status" value="1"/>
</dbReference>
<dbReference type="PROSITE" id="PS51547">
    <property type="entry name" value="C2_PI3K"/>
    <property type="match status" value="1"/>
</dbReference>
<evidence type="ECO:0000256" key="4">
    <source>
        <dbReference type="ARBA" id="ARBA00022840"/>
    </source>
</evidence>
<dbReference type="InterPro" id="IPR029071">
    <property type="entry name" value="Ubiquitin-like_domsf"/>
</dbReference>
<dbReference type="PROSITE" id="PS51546">
    <property type="entry name" value="PI3K_RBD"/>
    <property type="match status" value="1"/>
</dbReference>
<feature type="domain" description="PIK helical" evidence="8">
    <location>
        <begin position="494"/>
        <end position="671"/>
    </location>
</feature>
<dbReference type="GO" id="GO:0016477">
    <property type="term" value="P:cell migration"/>
    <property type="evidence" value="ECO:0007669"/>
    <property type="project" value="TreeGrafter"/>
</dbReference>
<dbReference type="InterPro" id="IPR011009">
    <property type="entry name" value="Kinase-like_dom_sf"/>
</dbReference>
<evidence type="ECO:0000259" key="7">
    <source>
        <dbReference type="PROSITE" id="PS51544"/>
    </source>
</evidence>
<name>A0A812DTK2_ACAPH</name>
<evidence type="ECO:0000256" key="1">
    <source>
        <dbReference type="ARBA" id="ARBA00022679"/>
    </source>
</evidence>
<evidence type="ECO:0000259" key="6">
    <source>
        <dbReference type="PROSITE" id="PS50290"/>
    </source>
</evidence>
<dbReference type="SMART" id="SM00145">
    <property type="entry name" value="PI3Ka"/>
    <property type="match status" value="1"/>
</dbReference>
<evidence type="ECO:0000259" key="8">
    <source>
        <dbReference type="PROSITE" id="PS51545"/>
    </source>
</evidence>
<dbReference type="InterPro" id="IPR000403">
    <property type="entry name" value="PI3/4_kinase_cat_dom"/>
</dbReference>
<dbReference type="Pfam" id="PF00792">
    <property type="entry name" value="PI3K_C2"/>
    <property type="match status" value="1"/>
</dbReference>
<dbReference type="GO" id="GO:0016303">
    <property type="term" value="F:1-phosphatidylinositol-3-kinase activity"/>
    <property type="evidence" value="ECO:0007669"/>
    <property type="project" value="TreeGrafter"/>
</dbReference>
<dbReference type="SMART" id="SM00144">
    <property type="entry name" value="PI3K_rbd"/>
    <property type="match status" value="1"/>
</dbReference>
<dbReference type="InterPro" id="IPR035892">
    <property type="entry name" value="C2_domain_sf"/>
</dbReference>
<keyword evidence="1 11" id="KW-0808">Transferase</keyword>
<dbReference type="Gene3D" id="1.10.1070.11">
    <property type="entry name" value="Phosphatidylinositol 3-/4-kinase, catalytic domain"/>
    <property type="match status" value="1"/>
</dbReference>
<feature type="domain" description="PI3K-ABD" evidence="7">
    <location>
        <begin position="10"/>
        <end position="100"/>
    </location>
</feature>
<comment type="caution">
    <text evidence="11">The sequence shown here is derived from an EMBL/GenBank/DDBJ whole genome shotgun (WGS) entry which is preliminary data.</text>
</comment>
<dbReference type="InterPro" id="IPR042236">
    <property type="entry name" value="PI3K_accessory_sf"/>
</dbReference>
<feature type="domain" description="PI3K/PI4K catalytic" evidence="6">
    <location>
        <begin position="746"/>
        <end position="1022"/>
    </location>
</feature>
<dbReference type="Gene3D" id="3.10.20.770">
    <property type="match status" value="1"/>
</dbReference>
<proteinExistence type="inferred from homology"/>
<evidence type="ECO:0000313" key="12">
    <source>
        <dbReference type="Proteomes" id="UP000597762"/>
    </source>
</evidence>
<dbReference type="GO" id="GO:0005886">
    <property type="term" value="C:plasma membrane"/>
    <property type="evidence" value="ECO:0007669"/>
    <property type="project" value="TreeGrafter"/>
</dbReference>
<dbReference type="SUPFAM" id="SSF54236">
    <property type="entry name" value="Ubiquitin-like"/>
    <property type="match status" value="1"/>
</dbReference>
<dbReference type="GO" id="GO:0046934">
    <property type="term" value="F:1-phosphatidylinositol-4,5-bisphosphate 3-kinase activity"/>
    <property type="evidence" value="ECO:0007669"/>
    <property type="project" value="UniProtKB-EC"/>
</dbReference>
<dbReference type="Gene3D" id="1.25.40.70">
    <property type="entry name" value="Phosphatidylinositol 3-kinase, accessory domain (PIK)"/>
    <property type="match status" value="1"/>
</dbReference>
<evidence type="ECO:0000256" key="2">
    <source>
        <dbReference type="ARBA" id="ARBA00022741"/>
    </source>
</evidence>
<dbReference type="PROSITE" id="PS51544">
    <property type="entry name" value="PI3K_ABD"/>
    <property type="match status" value="1"/>
</dbReference>
<dbReference type="InterPro" id="IPR001263">
    <property type="entry name" value="PI3K_accessory_dom"/>
</dbReference>
<dbReference type="InterPro" id="IPR002420">
    <property type="entry name" value="PI3K-type_C2_dom"/>
</dbReference>
<dbReference type="Gene3D" id="2.60.40.150">
    <property type="entry name" value="C2 domain"/>
    <property type="match status" value="1"/>
</dbReference>
<dbReference type="GO" id="GO:0005942">
    <property type="term" value="C:phosphatidylinositol 3-kinase complex"/>
    <property type="evidence" value="ECO:0007669"/>
    <property type="project" value="TreeGrafter"/>
</dbReference>
<dbReference type="GO" id="GO:0043491">
    <property type="term" value="P:phosphatidylinositol 3-kinase/protein kinase B signal transduction"/>
    <property type="evidence" value="ECO:0007669"/>
    <property type="project" value="TreeGrafter"/>
</dbReference>
<dbReference type="InterPro" id="IPR016024">
    <property type="entry name" value="ARM-type_fold"/>
</dbReference>
<dbReference type="InterPro" id="IPR036940">
    <property type="entry name" value="PI3/4_kinase_cat_sf"/>
</dbReference>
<dbReference type="Pfam" id="PF00613">
    <property type="entry name" value="PI3Ka"/>
    <property type="match status" value="1"/>
</dbReference>
<dbReference type="OrthoDB" id="67688at2759"/>
<dbReference type="SUPFAM" id="SSF48371">
    <property type="entry name" value="ARM repeat"/>
    <property type="match status" value="1"/>
</dbReference>
<dbReference type="PANTHER" id="PTHR10048:SF118">
    <property type="entry name" value="PI-3 KINASE"/>
    <property type="match status" value="1"/>
</dbReference>
<evidence type="ECO:0000259" key="9">
    <source>
        <dbReference type="PROSITE" id="PS51546"/>
    </source>
</evidence>
<organism evidence="11 12">
    <name type="scientific">Acanthosepion pharaonis</name>
    <name type="common">Pharaoh cuttlefish</name>
    <name type="synonym">Sepia pharaonis</name>
    <dbReference type="NCBI Taxonomy" id="158019"/>
    <lineage>
        <taxon>Eukaryota</taxon>
        <taxon>Metazoa</taxon>
        <taxon>Spiralia</taxon>
        <taxon>Lophotrochozoa</taxon>
        <taxon>Mollusca</taxon>
        <taxon>Cephalopoda</taxon>
        <taxon>Coleoidea</taxon>
        <taxon>Decapodiformes</taxon>
        <taxon>Sepiida</taxon>
        <taxon>Sepiina</taxon>
        <taxon>Sepiidae</taxon>
        <taxon>Acanthosepion</taxon>
    </lineage>
</organism>
<keyword evidence="4" id="KW-0067">ATP-binding</keyword>
<gene>
    <name evidence="11" type="ORF">SPHA_61866</name>
</gene>
<dbReference type="PROSITE" id="PS00916">
    <property type="entry name" value="PI3_4_KINASE_2"/>
    <property type="match status" value="1"/>
</dbReference>
<dbReference type="InterPro" id="IPR000341">
    <property type="entry name" value="PI3K_Ras-bd_dom"/>
</dbReference>
<dbReference type="GO" id="GO:0005524">
    <property type="term" value="F:ATP binding"/>
    <property type="evidence" value="ECO:0007669"/>
    <property type="project" value="UniProtKB-KW"/>
</dbReference>
<keyword evidence="2" id="KW-0547">Nucleotide-binding</keyword>
<dbReference type="PROSITE" id="PS51545">
    <property type="entry name" value="PIK_HELICAL"/>
    <property type="match status" value="1"/>
</dbReference>
<keyword evidence="12" id="KW-1185">Reference proteome</keyword>
<evidence type="ECO:0000259" key="10">
    <source>
        <dbReference type="PROSITE" id="PS51547"/>
    </source>
</evidence>
<protein>
    <submittedName>
        <fullName evidence="11">PIK3CA_B_D</fullName>
        <ecNumber evidence="11">2.7.1.153</ecNumber>
    </submittedName>
</protein>
<dbReference type="Pfam" id="PF02192">
    <property type="entry name" value="PI3K_p85B"/>
    <property type="match status" value="1"/>
</dbReference>
<dbReference type="Pfam" id="PF00454">
    <property type="entry name" value="PI3_PI4_kinase"/>
    <property type="match status" value="1"/>
</dbReference>
<evidence type="ECO:0000256" key="3">
    <source>
        <dbReference type="ARBA" id="ARBA00022777"/>
    </source>
</evidence>
<dbReference type="InterPro" id="IPR018936">
    <property type="entry name" value="PI3/4_kinase_CS"/>
</dbReference>
<dbReference type="EMBL" id="CAHIKZ030004391">
    <property type="protein sequence ID" value="CAE1310331.1"/>
    <property type="molecule type" value="Genomic_DNA"/>
</dbReference>
<evidence type="ECO:0000313" key="11">
    <source>
        <dbReference type="EMBL" id="CAE1310331.1"/>
    </source>
</evidence>
<comment type="similarity">
    <text evidence="5">Belongs to the PI3/PI4-kinase family.</text>
</comment>
<dbReference type="Pfam" id="PF00794">
    <property type="entry name" value="PI3K_rbd"/>
    <property type="match status" value="1"/>
</dbReference>
<dbReference type="SMART" id="SM00146">
    <property type="entry name" value="PI3Kc"/>
    <property type="match status" value="1"/>
</dbReference>
<keyword evidence="3" id="KW-0418">Kinase</keyword>
<dbReference type="GO" id="GO:0035005">
    <property type="term" value="F:1-phosphatidylinositol-4-phosphate 3-kinase activity"/>
    <property type="evidence" value="ECO:0007669"/>
    <property type="project" value="TreeGrafter"/>
</dbReference>
<dbReference type="Gene3D" id="3.30.1010.10">
    <property type="entry name" value="Phosphatidylinositol 3-kinase Catalytic Subunit, Chain A, domain 4"/>
    <property type="match status" value="1"/>
</dbReference>
<accession>A0A812DTK2</accession>
<dbReference type="InterPro" id="IPR015433">
    <property type="entry name" value="PI3/4_kinase"/>
</dbReference>
<feature type="domain" description="PI3K-RBD" evidence="9">
    <location>
        <begin position="182"/>
        <end position="270"/>
    </location>
</feature>
<feature type="domain" description="C2 PI3K-type" evidence="10">
    <location>
        <begin position="311"/>
        <end position="463"/>
    </location>
</feature>